<sequence length="179" mass="19933">MSVLRVAVFGPESTGKTSLAEKLAAHFGEPWAPEYVRRFWDEHDGRVTAEDLDAIARGQIAAEEDAAARARRVVFCDTELLTNVLWADLLFPGKCPAWVREQAGARARNYALYLLCKTDIAFAPDPQRYFADEAGRQMCMRLWREALVSRGLPRIEIGGDWHARETRAVAAVEALLSGG</sequence>
<dbReference type="EMBL" id="LRRQ01000099">
    <property type="protein sequence ID" value="OAM89278.1"/>
    <property type="molecule type" value="Genomic_DNA"/>
</dbReference>
<proteinExistence type="predicted"/>
<dbReference type="Proteomes" id="UP000078486">
    <property type="component" value="Unassembled WGS sequence"/>
</dbReference>
<evidence type="ECO:0000259" key="1">
    <source>
        <dbReference type="Pfam" id="PF13521"/>
    </source>
</evidence>
<dbReference type="RefSeq" id="WP_334319381.1">
    <property type="nucleotide sequence ID" value="NZ_CP109796.1"/>
</dbReference>
<dbReference type="STRING" id="1184151.AW736_13565"/>
<dbReference type="Gene3D" id="3.40.50.300">
    <property type="entry name" value="P-loop containing nucleotide triphosphate hydrolases"/>
    <property type="match status" value="1"/>
</dbReference>
<keyword evidence="3" id="KW-1185">Reference proteome</keyword>
<evidence type="ECO:0000313" key="3">
    <source>
        <dbReference type="Proteomes" id="UP000078486"/>
    </source>
</evidence>
<accession>A0A178IHP9</accession>
<evidence type="ECO:0000313" key="2">
    <source>
        <dbReference type="EMBL" id="OAM89278.1"/>
    </source>
</evidence>
<dbReference type="PANTHER" id="PTHR37512:SF1">
    <property type="entry name" value="NADR_TTD14 AAA DOMAIN-CONTAINING PROTEIN"/>
    <property type="match status" value="1"/>
</dbReference>
<comment type="caution">
    <text evidence="2">The sequence shown here is derived from an EMBL/GenBank/DDBJ whole genome shotgun (WGS) entry which is preliminary data.</text>
</comment>
<protein>
    <recommendedName>
        <fullName evidence="1">NadR/Ttd14 AAA domain-containing protein</fullName>
    </recommendedName>
</protein>
<gene>
    <name evidence="2" type="ORF">AW736_13565</name>
</gene>
<name>A0A178IHP9_9BACT</name>
<feature type="domain" description="NadR/Ttd14 AAA" evidence="1">
    <location>
        <begin position="5"/>
        <end position="164"/>
    </location>
</feature>
<dbReference type="InterPro" id="IPR052735">
    <property type="entry name" value="NAD_biosynth-regulator"/>
</dbReference>
<dbReference type="InterPro" id="IPR038727">
    <property type="entry name" value="NadR/Ttd14_AAA_dom"/>
</dbReference>
<organism evidence="2 3">
    <name type="scientific">Termitidicoccus mucosus</name>
    <dbReference type="NCBI Taxonomy" id="1184151"/>
    <lineage>
        <taxon>Bacteria</taxon>
        <taxon>Pseudomonadati</taxon>
        <taxon>Verrucomicrobiota</taxon>
        <taxon>Opitutia</taxon>
        <taxon>Opitutales</taxon>
        <taxon>Opitutaceae</taxon>
        <taxon>Termitidicoccus</taxon>
    </lineage>
</organism>
<reference evidence="2 3" key="1">
    <citation type="submission" date="2016-01" db="EMBL/GenBank/DDBJ databases">
        <title>High potential of lignocellulose degradation of a new Verrucomicrobia species.</title>
        <authorList>
            <person name="Wang Y."/>
            <person name="Shi Y."/>
            <person name="Qiu Z."/>
            <person name="Liu S."/>
            <person name="Yang H."/>
        </authorList>
    </citation>
    <scope>NUCLEOTIDE SEQUENCE [LARGE SCALE GENOMIC DNA]</scope>
    <source>
        <strain evidence="2 3">TSB47</strain>
    </source>
</reference>
<dbReference type="SUPFAM" id="SSF52540">
    <property type="entry name" value="P-loop containing nucleoside triphosphate hydrolases"/>
    <property type="match status" value="1"/>
</dbReference>
<dbReference type="AlphaFoldDB" id="A0A178IHP9"/>
<dbReference type="InterPro" id="IPR027417">
    <property type="entry name" value="P-loop_NTPase"/>
</dbReference>
<dbReference type="PANTHER" id="PTHR37512">
    <property type="entry name" value="TRIFUNCTIONAL NAD BIOSYNTHESIS/REGULATOR PROTEIN NADR"/>
    <property type="match status" value="1"/>
</dbReference>
<dbReference type="Pfam" id="PF13521">
    <property type="entry name" value="AAA_28"/>
    <property type="match status" value="1"/>
</dbReference>